<keyword evidence="4" id="KW-1134">Transmembrane beta strand</keyword>
<evidence type="ECO:0000313" key="10">
    <source>
        <dbReference type="EMBL" id="WNM60474.1"/>
    </source>
</evidence>
<protein>
    <submittedName>
        <fullName evidence="10">TolC family protein</fullName>
    </submittedName>
</protein>
<evidence type="ECO:0000256" key="7">
    <source>
        <dbReference type="ARBA" id="ARBA00023237"/>
    </source>
</evidence>
<reference evidence="10 11" key="1">
    <citation type="submission" date="2023-01" db="EMBL/GenBank/DDBJ databases">
        <title>Cultivation and genomic characterization of new, ubiquitous marine nitrite-oxidizing bacteria from the Nitrospirales.</title>
        <authorList>
            <person name="Mueller A.J."/>
            <person name="Daebeler A."/>
            <person name="Herbold C.W."/>
            <person name="Kirkegaard R.H."/>
            <person name="Daims H."/>
        </authorList>
    </citation>
    <scope>NUCLEOTIDE SEQUENCE [LARGE SCALE GENOMIC DNA]</scope>
    <source>
        <strain evidence="10 11">DK</strain>
    </source>
</reference>
<dbReference type="GO" id="GO:0015562">
    <property type="term" value="F:efflux transmembrane transporter activity"/>
    <property type="evidence" value="ECO:0007669"/>
    <property type="project" value="InterPro"/>
</dbReference>
<evidence type="ECO:0000256" key="3">
    <source>
        <dbReference type="ARBA" id="ARBA00022448"/>
    </source>
</evidence>
<proteinExistence type="inferred from homology"/>
<keyword evidence="8" id="KW-0175">Coiled coil</keyword>
<evidence type="ECO:0000256" key="8">
    <source>
        <dbReference type="SAM" id="Coils"/>
    </source>
</evidence>
<dbReference type="AlphaFoldDB" id="A0AA96GE38"/>
<dbReference type="GO" id="GO:1990281">
    <property type="term" value="C:efflux pump complex"/>
    <property type="evidence" value="ECO:0007669"/>
    <property type="project" value="TreeGrafter"/>
</dbReference>
<dbReference type="InterPro" id="IPR051906">
    <property type="entry name" value="TolC-like"/>
</dbReference>
<evidence type="ECO:0000313" key="11">
    <source>
        <dbReference type="Proteomes" id="UP001302494"/>
    </source>
</evidence>
<feature type="coiled-coil region" evidence="8">
    <location>
        <begin position="231"/>
        <end position="258"/>
    </location>
</feature>
<name>A0AA96GE38_9BACT</name>
<dbReference type="Gene3D" id="1.20.1600.10">
    <property type="entry name" value="Outer membrane efflux proteins (OEP)"/>
    <property type="match status" value="2"/>
</dbReference>
<evidence type="ECO:0000256" key="9">
    <source>
        <dbReference type="SAM" id="Phobius"/>
    </source>
</evidence>
<keyword evidence="3" id="KW-0813">Transport</keyword>
<feature type="transmembrane region" description="Helical" evidence="9">
    <location>
        <begin position="6"/>
        <end position="26"/>
    </location>
</feature>
<keyword evidence="11" id="KW-1185">Reference proteome</keyword>
<comment type="similarity">
    <text evidence="2">Belongs to the outer membrane factor (OMF) (TC 1.B.17) family.</text>
</comment>
<evidence type="ECO:0000256" key="5">
    <source>
        <dbReference type="ARBA" id="ARBA00022692"/>
    </source>
</evidence>
<dbReference type="PANTHER" id="PTHR30026:SF23">
    <property type="entry name" value="TO APRF-PUTATIVE OUTER MEMBRANE EFFLUX PROTEIN OR SECRETED ALKALINE PHOSPHATASE-RELATED"/>
    <property type="match status" value="1"/>
</dbReference>
<dbReference type="RefSeq" id="WP_312741245.1">
    <property type="nucleotide sequence ID" value="NZ_CP116968.1"/>
</dbReference>
<keyword evidence="5 9" id="KW-0812">Transmembrane</keyword>
<evidence type="ECO:0000256" key="4">
    <source>
        <dbReference type="ARBA" id="ARBA00022452"/>
    </source>
</evidence>
<dbReference type="PANTHER" id="PTHR30026">
    <property type="entry name" value="OUTER MEMBRANE PROTEIN TOLC"/>
    <property type="match status" value="1"/>
</dbReference>
<organism evidence="10 11">
    <name type="scientific">Candidatus Nitrospira neomarina</name>
    <dbReference type="NCBI Taxonomy" id="3020899"/>
    <lineage>
        <taxon>Bacteria</taxon>
        <taxon>Pseudomonadati</taxon>
        <taxon>Nitrospirota</taxon>
        <taxon>Nitrospiria</taxon>
        <taxon>Nitrospirales</taxon>
        <taxon>Nitrospiraceae</taxon>
        <taxon>Nitrospira</taxon>
    </lineage>
</organism>
<comment type="subcellular location">
    <subcellularLocation>
        <location evidence="1">Cell outer membrane</location>
    </subcellularLocation>
</comment>
<keyword evidence="7" id="KW-0998">Cell outer membrane</keyword>
<dbReference type="Proteomes" id="UP001302494">
    <property type="component" value="Chromosome"/>
</dbReference>
<dbReference type="SUPFAM" id="SSF56954">
    <property type="entry name" value="Outer membrane efflux proteins (OEP)"/>
    <property type="match status" value="1"/>
</dbReference>
<evidence type="ECO:0000256" key="6">
    <source>
        <dbReference type="ARBA" id="ARBA00023136"/>
    </source>
</evidence>
<dbReference type="GO" id="GO:0009279">
    <property type="term" value="C:cell outer membrane"/>
    <property type="evidence" value="ECO:0007669"/>
    <property type="project" value="UniProtKB-SubCell"/>
</dbReference>
<dbReference type="GO" id="GO:0015288">
    <property type="term" value="F:porin activity"/>
    <property type="evidence" value="ECO:0007669"/>
    <property type="project" value="TreeGrafter"/>
</dbReference>
<dbReference type="EMBL" id="CP116968">
    <property type="protein sequence ID" value="WNM60474.1"/>
    <property type="molecule type" value="Genomic_DNA"/>
</dbReference>
<dbReference type="Pfam" id="PF02321">
    <property type="entry name" value="OEP"/>
    <property type="match status" value="2"/>
</dbReference>
<keyword evidence="6 9" id="KW-0472">Membrane</keyword>
<dbReference type="KEGG" id="nneo:PQG83_11940"/>
<keyword evidence="9" id="KW-1133">Transmembrane helix</keyword>
<evidence type="ECO:0000256" key="1">
    <source>
        <dbReference type="ARBA" id="ARBA00004442"/>
    </source>
</evidence>
<gene>
    <name evidence="10" type="ORF">PQG83_11940</name>
</gene>
<accession>A0AA96GE38</accession>
<evidence type="ECO:0000256" key="2">
    <source>
        <dbReference type="ARBA" id="ARBA00007613"/>
    </source>
</evidence>
<sequence length="531" mass="59815">MRWTTIYQALTGLAFLAGIFLSELVWPPISESRSARPVETEEWSFQELLPSESVITLTLQEAVMEALEHNLDIQVSRHTRDLRLTDIVFQQAQFDPTVELGGRYDRTVVPLNRPIFGLGGITVGSIPDTFDQNETNFSLGLNQKLLTGGSYDLTFDTRRNSVAGSTSFLFNPAYSSNVLFNLTQPLLRNFGPSINNIQITLAQNAADVEQLTLLNQILSVIAQVEQAYWELVFARENLKVARATLQAAEELLASNRAKVKAGVMADVEALQAQAGVANQIEQILLAQKTVLDQEDQLRLLLSKSEFNLTQTTPLVPLDPPIQHLQETPLKENLEVAFEQRPDILQAKKNIETSNVNTRFAKNQLLPDLSFQGSLGLSGLGKTPRDDWDRLGSTDFYNMGGGLVLSYPIGNRSAQSQYQRRILETQQSQVSLLRVRQQIILDVKEAIRQVQTSFKRTRTNQTARQLSERQLNAEQERLNLGLSTTRLVLEFQRDLRIARGRELRAILDYNQSLSRLRLVTASTLDHYNIKIQ</sequence>
<dbReference type="InterPro" id="IPR003423">
    <property type="entry name" value="OMP_efflux"/>
</dbReference>